<comment type="caution">
    <text evidence="1">The sequence shown here is derived from an EMBL/GenBank/DDBJ whole genome shotgun (WGS) entry which is preliminary data.</text>
</comment>
<evidence type="ECO:0000313" key="2">
    <source>
        <dbReference type="Proteomes" id="UP001165590"/>
    </source>
</evidence>
<evidence type="ECO:0000313" key="1">
    <source>
        <dbReference type="EMBL" id="MCX4235202.1"/>
    </source>
</evidence>
<sequence length="61" mass="5713">MFLGAVDHRGQGGPAEVVVSALTAEGGGKAAIGTGTGTGMESRTGIGIGIGIGIGTCIGID</sequence>
<keyword evidence="2" id="KW-1185">Reference proteome</keyword>
<organism evidence="1 2">
    <name type="scientific">Streptomyces ortus</name>
    <dbReference type="NCBI Taxonomy" id="2867268"/>
    <lineage>
        <taxon>Bacteria</taxon>
        <taxon>Bacillati</taxon>
        <taxon>Actinomycetota</taxon>
        <taxon>Actinomycetes</taxon>
        <taxon>Kitasatosporales</taxon>
        <taxon>Streptomycetaceae</taxon>
        <taxon>Streptomyces</taxon>
    </lineage>
</organism>
<dbReference type="RefSeq" id="WP_267027923.1">
    <property type="nucleotide sequence ID" value="NZ_JAIFZO010000002.1"/>
</dbReference>
<accession>A0ABT3V6H3</accession>
<gene>
    <name evidence="1" type="ORF">K3769_20905</name>
</gene>
<reference evidence="1" key="1">
    <citation type="journal article" date="2022" name="bioRxiv">
        <title>Discovery and biosynthetic assessment of Streptomyces ortus sp nov. isolated from a deep-sea sponge.</title>
        <authorList>
            <person name="Williams S.E."/>
        </authorList>
    </citation>
    <scope>NUCLEOTIDE SEQUENCE</scope>
    <source>
        <strain evidence="1">A15ISP2-DRY2</strain>
    </source>
</reference>
<dbReference type="Proteomes" id="UP001165590">
    <property type="component" value="Unassembled WGS sequence"/>
</dbReference>
<protein>
    <submittedName>
        <fullName evidence="1">Uncharacterized protein</fullName>
    </submittedName>
</protein>
<name>A0ABT3V6H3_9ACTN</name>
<dbReference type="EMBL" id="JAIFZO010000002">
    <property type="protein sequence ID" value="MCX4235202.1"/>
    <property type="molecule type" value="Genomic_DNA"/>
</dbReference>
<proteinExistence type="predicted"/>